<dbReference type="InterPro" id="IPR000835">
    <property type="entry name" value="HTH_MarR-typ"/>
</dbReference>
<keyword evidence="3" id="KW-0804">Transcription</keyword>
<dbReference type="Proteomes" id="UP000184389">
    <property type="component" value="Unassembled WGS sequence"/>
</dbReference>
<dbReference type="InterPro" id="IPR036388">
    <property type="entry name" value="WH-like_DNA-bd_sf"/>
</dbReference>
<dbReference type="Pfam" id="PF01047">
    <property type="entry name" value="MarR"/>
    <property type="match status" value="1"/>
</dbReference>
<keyword evidence="1" id="KW-0805">Transcription regulation</keyword>
<evidence type="ECO:0000313" key="5">
    <source>
        <dbReference type="EMBL" id="SHI11890.1"/>
    </source>
</evidence>
<organism evidence="5 6">
    <name type="scientific">Sporanaerobacter acetigenes DSM 13106</name>
    <dbReference type="NCBI Taxonomy" id="1123281"/>
    <lineage>
        <taxon>Bacteria</taxon>
        <taxon>Bacillati</taxon>
        <taxon>Bacillota</taxon>
        <taxon>Tissierellia</taxon>
        <taxon>Tissierellales</taxon>
        <taxon>Sporanaerobacteraceae</taxon>
        <taxon>Sporanaerobacter</taxon>
    </lineage>
</organism>
<keyword evidence="6" id="KW-1185">Reference proteome</keyword>
<dbReference type="GO" id="GO:0003700">
    <property type="term" value="F:DNA-binding transcription factor activity"/>
    <property type="evidence" value="ECO:0007669"/>
    <property type="project" value="InterPro"/>
</dbReference>
<evidence type="ECO:0000256" key="2">
    <source>
        <dbReference type="ARBA" id="ARBA00023125"/>
    </source>
</evidence>
<evidence type="ECO:0000313" key="6">
    <source>
        <dbReference type="Proteomes" id="UP000184389"/>
    </source>
</evidence>
<dbReference type="PANTHER" id="PTHR42756:SF1">
    <property type="entry name" value="TRANSCRIPTIONAL REPRESSOR OF EMRAB OPERON"/>
    <property type="match status" value="1"/>
</dbReference>
<dbReference type="RefSeq" id="WP_233242618.1">
    <property type="nucleotide sequence ID" value="NZ_FQXR01000012.1"/>
</dbReference>
<proteinExistence type="predicted"/>
<dbReference type="Gene3D" id="1.10.10.10">
    <property type="entry name" value="Winged helix-like DNA-binding domain superfamily/Winged helix DNA-binding domain"/>
    <property type="match status" value="1"/>
</dbReference>
<dbReference type="STRING" id="1123281.SAMN02745180_02220"/>
<name>A0A1M5YIP9_9FIRM</name>
<accession>A0A1M5YIP9</accession>
<gene>
    <name evidence="5" type="ORF">SAMN02745180_02220</name>
</gene>
<dbReference type="InterPro" id="IPR036390">
    <property type="entry name" value="WH_DNA-bd_sf"/>
</dbReference>
<protein>
    <submittedName>
        <fullName evidence="5">DNA-binding transcriptional regulator, MarR family</fullName>
    </submittedName>
</protein>
<dbReference type="GO" id="GO:0003677">
    <property type="term" value="F:DNA binding"/>
    <property type="evidence" value="ECO:0007669"/>
    <property type="project" value="UniProtKB-KW"/>
</dbReference>
<dbReference type="EMBL" id="FQXR01000012">
    <property type="protein sequence ID" value="SHI11890.1"/>
    <property type="molecule type" value="Genomic_DNA"/>
</dbReference>
<evidence type="ECO:0000256" key="1">
    <source>
        <dbReference type="ARBA" id="ARBA00023015"/>
    </source>
</evidence>
<evidence type="ECO:0000259" key="4">
    <source>
        <dbReference type="PROSITE" id="PS50995"/>
    </source>
</evidence>
<dbReference type="PANTHER" id="PTHR42756">
    <property type="entry name" value="TRANSCRIPTIONAL REGULATOR, MARR"/>
    <property type="match status" value="1"/>
</dbReference>
<feature type="domain" description="HTH marR-type" evidence="4">
    <location>
        <begin position="10"/>
        <end position="142"/>
    </location>
</feature>
<dbReference type="SMART" id="SM00347">
    <property type="entry name" value="HTH_MARR"/>
    <property type="match status" value="1"/>
</dbReference>
<keyword evidence="2 5" id="KW-0238">DNA-binding</keyword>
<sequence length="147" mass="17018">MDDKLVCENVMEIEKYLRKVDYIIRKKGREILNDFNITVPQFTALQILIGEGDLTIGELSQKMTLACSTITDLIDRMEKSGLVVRKKDEKDKRVVRVEVQPIGYEIVQKVLDKRRAYLDGKLKGFKDEDKKFLKEALESLYGAMKDD</sequence>
<dbReference type="PROSITE" id="PS50995">
    <property type="entry name" value="HTH_MARR_2"/>
    <property type="match status" value="1"/>
</dbReference>
<evidence type="ECO:0000256" key="3">
    <source>
        <dbReference type="ARBA" id="ARBA00023163"/>
    </source>
</evidence>
<reference evidence="5 6" key="1">
    <citation type="submission" date="2016-11" db="EMBL/GenBank/DDBJ databases">
        <authorList>
            <person name="Jaros S."/>
            <person name="Januszkiewicz K."/>
            <person name="Wedrychowicz H."/>
        </authorList>
    </citation>
    <scope>NUCLEOTIDE SEQUENCE [LARGE SCALE GENOMIC DNA]</scope>
    <source>
        <strain evidence="5 6">DSM 13106</strain>
    </source>
</reference>
<dbReference type="AlphaFoldDB" id="A0A1M5YIP9"/>
<dbReference type="SUPFAM" id="SSF46785">
    <property type="entry name" value="Winged helix' DNA-binding domain"/>
    <property type="match status" value="1"/>
</dbReference>